<dbReference type="PANTHER" id="PTHR34150:SF6">
    <property type="entry name" value="PROTEIN CBG09626"/>
    <property type="match status" value="1"/>
</dbReference>
<evidence type="ECO:0000313" key="2">
    <source>
        <dbReference type="Proteomes" id="UP000095283"/>
    </source>
</evidence>
<organism evidence="2 3">
    <name type="scientific">Heterorhabditis bacteriophora</name>
    <name type="common">Entomopathogenic nematode worm</name>
    <dbReference type="NCBI Taxonomy" id="37862"/>
    <lineage>
        <taxon>Eukaryota</taxon>
        <taxon>Metazoa</taxon>
        <taxon>Ecdysozoa</taxon>
        <taxon>Nematoda</taxon>
        <taxon>Chromadorea</taxon>
        <taxon>Rhabditida</taxon>
        <taxon>Rhabditina</taxon>
        <taxon>Rhabditomorpha</taxon>
        <taxon>Strongyloidea</taxon>
        <taxon>Heterorhabditidae</taxon>
        <taxon>Heterorhabditis</taxon>
    </lineage>
</organism>
<dbReference type="SMART" id="SM00289">
    <property type="entry name" value="WR1"/>
    <property type="match status" value="2"/>
</dbReference>
<evidence type="ECO:0000313" key="3">
    <source>
        <dbReference type="WBParaSite" id="Hba_17218"/>
    </source>
</evidence>
<dbReference type="InterPro" id="IPR006150">
    <property type="entry name" value="Cys_repeat_1"/>
</dbReference>
<sequence length="293" mass="31752">MEFYVLILLLVLLGESSARDTTRSKRQLGIYYLCGSAPNEYLSQSHVWECDCCATGAIRFMFSKRINSFKASAKHVYVWKLSELNFIVDSLFAVSIFTALSVDLLPQPLRLQFRQHFFGSNQYNPCASSCCAQNFNFNSYNPYNTGFGPYGPHNYVGIGNGAIPNNDRFYNPYATTAMSNGNSNMFTGRVSNNVLLCGGIEPIGGTCHDGQCPNGHICIAGNICCRCAVGASAGTCTASNGNECPIGYSCTSNGQCCASQVARGMELLSCINNSCNDGFQCGKGNLCYPITSF</sequence>
<reference evidence="3" key="1">
    <citation type="submission" date="2016-11" db="UniProtKB">
        <authorList>
            <consortium name="WormBaseParasite"/>
        </authorList>
    </citation>
    <scope>IDENTIFICATION</scope>
</reference>
<name>A0A1I7XHP7_HETBA</name>
<evidence type="ECO:0000256" key="1">
    <source>
        <dbReference type="SAM" id="SignalP"/>
    </source>
</evidence>
<feature type="chain" id="PRO_5009311197" evidence="1">
    <location>
        <begin position="19"/>
        <end position="293"/>
    </location>
</feature>
<keyword evidence="1" id="KW-0732">Signal</keyword>
<dbReference type="WBParaSite" id="Hba_17218">
    <property type="protein sequence ID" value="Hba_17218"/>
    <property type="gene ID" value="Hba_17218"/>
</dbReference>
<dbReference type="PANTHER" id="PTHR34150">
    <property type="entry name" value="PROTEIN CBG08832-RELATED"/>
    <property type="match status" value="1"/>
</dbReference>
<proteinExistence type="predicted"/>
<keyword evidence="2" id="KW-1185">Reference proteome</keyword>
<accession>A0A1I7XHP7</accession>
<protein>
    <submittedName>
        <fullName evidence="3">CC domain-containing protein</fullName>
    </submittedName>
</protein>
<feature type="signal peptide" evidence="1">
    <location>
        <begin position="1"/>
        <end position="18"/>
    </location>
</feature>
<dbReference type="AlphaFoldDB" id="A0A1I7XHP7"/>
<dbReference type="Proteomes" id="UP000095283">
    <property type="component" value="Unplaced"/>
</dbReference>